<dbReference type="EMBL" id="NPHW01005925">
    <property type="protein sequence ID" value="OXV06276.1"/>
    <property type="molecule type" value="Genomic_DNA"/>
</dbReference>
<comment type="caution">
    <text evidence="1">The sequence shown here is derived from an EMBL/GenBank/DDBJ whole genome shotgun (WGS) entry which is preliminary data.</text>
</comment>
<organism evidence="1 2">
    <name type="scientific">Elaphomyces granulatus</name>
    <dbReference type="NCBI Taxonomy" id="519963"/>
    <lineage>
        <taxon>Eukaryota</taxon>
        <taxon>Fungi</taxon>
        <taxon>Dikarya</taxon>
        <taxon>Ascomycota</taxon>
        <taxon>Pezizomycotina</taxon>
        <taxon>Eurotiomycetes</taxon>
        <taxon>Eurotiomycetidae</taxon>
        <taxon>Eurotiales</taxon>
        <taxon>Elaphomycetaceae</taxon>
        <taxon>Elaphomyces</taxon>
    </lineage>
</organism>
<accession>A0A232LQ56</accession>
<dbReference type="OrthoDB" id="5305306at2759"/>
<keyword evidence="2" id="KW-1185">Reference proteome</keyword>
<gene>
    <name evidence="1" type="ORF">Egran_05962</name>
</gene>
<proteinExistence type="predicted"/>
<evidence type="ECO:0000313" key="1">
    <source>
        <dbReference type="EMBL" id="OXV06276.1"/>
    </source>
</evidence>
<dbReference type="AlphaFoldDB" id="A0A232LQ56"/>
<protein>
    <submittedName>
        <fullName evidence="1">Uncharacterized protein</fullName>
    </submittedName>
</protein>
<sequence>MSYTASNTWVSFDAKQHEIFVKMRDNMLHIAPHSPFVPQKFDDWIAYRLAVVEDAHHEANGRLAVKRTEKRETKERIQPPLGGKKFRDFLSCVMSRASIWINDGPGRPLAPWPSHDELKHEGYQRNKSGYQRFPPLPRVSGNSTVNWKQRAPIGQFPFDEVGRPTLASSEEPPETDSHMEFLVGYGLLDQISLKDRKLKWTPEILDRALH</sequence>
<dbReference type="Proteomes" id="UP000243515">
    <property type="component" value="Unassembled WGS sequence"/>
</dbReference>
<evidence type="ECO:0000313" key="2">
    <source>
        <dbReference type="Proteomes" id="UP000243515"/>
    </source>
</evidence>
<name>A0A232LQ56_9EURO</name>
<reference evidence="1 2" key="1">
    <citation type="journal article" date="2015" name="Environ. Microbiol.">
        <title>Metagenome sequence of Elaphomyces granulatus from sporocarp tissue reveals Ascomycota ectomycorrhizal fingerprints of genome expansion and a Proteobacteria-rich microbiome.</title>
        <authorList>
            <person name="Quandt C.A."/>
            <person name="Kohler A."/>
            <person name="Hesse C.N."/>
            <person name="Sharpton T.J."/>
            <person name="Martin F."/>
            <person name="Spatafora J.W."/>
        </authorList>
    </citation>
    <scope>NUCLEOTIDE SEQUENCE [LARGE SCALE GENOMIC DNA]</scope>
    <source>
        <strain evidence="1 2">OSC145934</strain>
    </source>
</reference>